<dbReference type="SUPFAM" id="SSF51445">
    <property type="entry name" value="(Trans)glycosidases"/>
    <property type="match status" value="1"/>
</dbReference>
<dbReference type="GO" id="GO:0045490">
    <property type="term" value="P:pectin catabolic process"/>
    <property type="evidence" value="ECO:0007669"/>
    <property type="project" value="TreeGrafter"/>
</dbReference>
<sequence>MKKRDWKRGLAFVCATALIAGSLSEFGPLTRVKAEETNLFTDGDMGDDGSDFWNSNNWKVDDSSWSAANDIKYDQWAAYGGTASGLGINFGVGDGTVSMYQTIASLDAGGYTVTGWIKDTNSKIGKVTVYHGENTTDTDSLDITSSFQQFTGHFTLDKAETNYKVGFQITSENGAWVCLDSLSLTKDATDSAEETPAPEATESPDPTATPEASATPEPESNVLYSKTFEEGTDPADMSDWSQTWSVDSSATSIADTGAGNNTTNVWNYYSATAQNLTAATTVTASDAGNYKASFLTAGENVTGTISLTAGDRKVSADLTAGGWDVYTPAETDALTVEAGTELTITISLDIAAGGYLKIDDILVTKASDTEIQAAKKVKAEELQNLITEYKALNESDYTADSWKALQESMTVSENFLQALNGDYTSTTVTEIEEKITNLKKAKDELKSATVEQAGINVEKVNGLTSDFIGGVDISSYRALKDSGVKYYDFEGNELDDAGFFKLLKDSGINYVRIRVWNNPYDASGNGYGGGNNDLQKAVDMGKLATKAGMRVLIDFHYSDFWADPAKQKAPKAWADMTIAEKTAVVKDYTMNSLNTLLDAGVDVGMVQVGNETNNGIAGESGLENANTTAIFRAGCEAIQQVEQDRNKEIKAVVHFANPEKQNYMTYAKALADAGVEYDVFASSYYPYWHGTLDNLKNQLNAITEKYGKEVMVAETSWATGLEDSDGHANTVREGNNDAGMDYDFSIYGQAKELREVINTVAEMNKGIGVFYWEPAWIPVKVYDPEAEDAEQTLATNKAAWEKYGSGWAASYAKEYDAEDAGKWYGGSAIDNQALFDASGHPLETLKIFSYVKTGAETAKKISTVKNADAIEIELGSTFTLPETVKVTYSDYTSGVENVTWNARDVAAVNTNAAGKYTVNGTVSLEGETYQTKCVITVNPQNLLTNPRFEDGENAWILSGTGIKVLMDGKDSKDGNGYLHFYNDSDFTYDVTQTITLDAGIYRFGGYLQGGGNLATDSYEVYVSVDGKTQTAQGELNGWRNWSNPEVQNIEITKDGKKVTVGIRATASAGAWGSWDDMYLNKTGEATPAPVVTPQPTVTPAPATAPEAESSSADKETSAPVQTVDWNTVTSNVQAKIAEVTQNPNINSVNMNIVCSGETRLPATVLGSIKGSDVTLALHSGNGVAVSISGQDLKGTALNALQNIDLTVDSNARNIPAAMASSKKAEAVKQLSVKDTGAFPVAVNIHVNVGAENSGKYANLYRYNAEKKQLEYCGSFPVTRNGQSMFALKQGGDYMVTVTAAQPKETVYFNSGDYAVKAGDTMSAIAKRNHMSLAELKAKNPQIKDLHKIRVGQKLNLN</sequence>
<organism evidence="7 8">
    <name type="scientific">Simiaoa sunii</name>
    <dbReference type="NCBI Taxonomy" id="2763672"/>
    <lineage>
        <taxon>Bacteria</taxon>
        <taxon>Bacillati</taxon>
        <taxon>Bacillota</taxon>
        <taxon>Clostridia</taxon>
        <taxon>Lachnospirales</taxon>
        <taxon>Lachnospiraceae</taxon>
        <taxon>Simiaoa</taxon>
    </lineage>
</organism>
<dbReference type="Gene3D" id="3.20.20.80">
    <property type="entry name" value="Glycosidases"/>
    <property type="match status" value="1"/>
</dbReference>
<dbReference type="CDD" id="cd00118">
    <property type="entry name" value="LysM"/>
    <property type="match status" value="1"/>
</dbReference>
<comment type="catalytic activity">
    <reaction evidence="4">
        <text>The enzyme specifically hydrolyzes (1-&gt;4)-beta-D-galactosidic linkages in type I arabinogalactans.</text>
        <dbReference type="EC" id="3.2.1.89"/>
    </reaction>
</comment>
<feature type="compositionally biased region" description="Low complexity" evidence="5">
    <location>
        <begin position="194"/>
        <end position="212"/>
    </location>
</feature>
<dbReference type="EMBL" id="CP060633">
    <property type="protein sequence ID" value="QNM03783.1"/>
    <property type="molecule type" value="Genomic_DNA"/>
</dbReference>
<name>A0A7G9FZ01_9FIRM</name>
<feature type="region of interest" description="Disordered" evidence="5">
    <location>
        <begin position="187"/>
        <end position="222"/>
    </location>
</feature>
<keyword evidence="3 4" id="KW-0326">Glycosidase</keyword>
<reference evidence="7 8" key="1">
    <citation type="submission" date="2020-08" db="EMBL/GenBank/DDBJ databases">
        <authorList>
            <person name="Liu C."/>
            <person name="Sun Q."/>
        </authorList>
    </citation>
    <scope>NUCLEOTIDE SEQUENCE [LARGE SCALE GENOMIC DNA]</scope>
    <source>
        <strain evidence="7 8">NSJ-8</strain>
    </source>
</reference>
<evidence type="ECO:0000313" key="7">
    <source>
        <dbReference type="EMBL" id="QNM03783.1"/>
    </source>
</evidence>
<evidence type="ECO:0000259" key="6">
    <source>
        <dbReference type="PROSITE" id="PS51782"/>
    </source>
</evidence>
<evidence type="ECO:0000313" key="8">
    <source>
        <dbReference type="Proteomes" id="UP000515981"/>
    </source>
</evidence>
<dbReference type="EC" id="3.2.1.89" evidence="4"/>
<dbReference type="SMART" id="SM00257">
    <property type="entry name" value="LysM"/>
    <property type="match status" value="1"/>
</dbReference>
<dbReference type="KEGG" id="ssun:H9Q77_06820"/>
<dbReference type="PANTHER" id="PTHR34983">
    <property type="entry name" value="ARABINOGALACTAN ENDO-BETA-1,4-GALACTANASE A"/>
    <property type="match status" value="1"/>
</dbReference>
<dbReference type="InterPro" id="IPR011081">
    <property type="entry name" value="Big_4"/>
</dbReference>
<dbReference type="InterPro" id="IPR036779">
    <property type="entry name" value="LysM_dom_sf"/>
</dbReference>
<evidence type="ECO:0000256" key="3">
    <source>
        <dbReference type="ARBA" id="ARBA00023295"/>
    </source>
</evidence>
<feature type="region of interest" description="Disordered" evidence="5">
    <location>
        <begin position="1085"/>
        <end position="1119"/>
    </location>
</feature>
<evidence type="ECO:0000256" key="5">
    <source>
        <dbReference type="SAM" id="MobiDB-lite"/>
    </source>
</evidence>
<keyword evidence="8" id="KW-1185">Reference proteome</keyword>
<dbReference type="RefSeq" id="WP_249326959.1">
    <property type="nucleotide sequence ID" value="NZ_CP060633.1"/>
</dbReference>
<feature type="compositionally biased region" description="Low complexity" evidence="5">
    <location>
        <begin position="1099"/>
        <end position="1110"/>
    </location>
</feature>
<keyword evidence="2 4" id="KW-0378">Hydrolase</keyword>
<evidence type="ECO:0000256" key="4">
    <source>
        <dbReference type="RuleBase" id="RU361192"/>
    </source>
</evidence>
<evidence type="ECO:0000256" key="2">
    <source>
        <dbReference type="ARBA" id="ARBA00022801"/>
    </source>
</evidence>
<dbReference type="Pfam" id="PF07532">
    <property type="entry name" value="Big_4"/>
    <property type="match status" value="1"/>
</dbReference>
<gene>
    <name evidence="7" type="ORF">H9Q77_06820</name>
</gene>
<dbReference type="Pfam" id="PF07745">
    <property type="entry name" value="Glyco_hydro_53"/>
    <property type="match status" value="1"/>
</dbReference>
<protein>
    <recommendedName>
        <fullName evidence="4">Arabinogalactan endo-beta-1,4-galactanase</fullName>
        <ecNumber evidence="4">3.2.1.89</ecNumber>
    </recommendedName>
</protein>
<dbReference type="PROSITE" id="PS51782">
    <property type="entry name" value="LYSM"/>
    <property type="match status" value="1"/>
</dbReference>
<proteinExistence type="inferred from homology"/>
<dbReference type="InterPro" id="IPR011683">
    <property type="entry name" value="Glyco_hydro_53"/>
</dbReference>
<dbReference type="Gene3D" id="2.60.120.260">
    <property type="entry name" value="Galactose-binding domain-like"/>
    <property type="match status" value="3"/>
</dbReference>
<dbReference type="Proteomes" id="UP000515981">
    <property type="component" value="Chromosome"/>
</dbReference>
<feature type="domain" description="LysM" evidence="6">
    <location>
        <begin position="1311"/>
        <end position="1356"/>
    </location>
</feature>
<dbReference type="InterPro" id="IPR018392">
    <property type="entry name" value="LysM"/>
</dbReference>
<dbReference type="GO" id="GO:0031218">
    <property type="term" value="F:arabinogalactan endo-1,4-beta-galactosidase activity"/>
    <property type="evidence" value="ECO:0007669"/>
    <property type="project" value="UniProtKB-EC"/>
</dbReference>
<comment type="similarity">
    <text evidence="1 4">Belongs to the glycosyl hydrolase 53 family.</text>
</comment>
<dbReference type="PANTHER" id="PTHR34983:SF2">
    <property type="entry name" value="ENDO-BETA-1,4-GALACTANASE"/>
    <property type="match status" value="1"/>
</dbReference>
<dbReference type="InterPro" id="IPR017853">
    <property type="entry name" value="GH"/>
</dbReference>
<accession>A0A7G9FZ01</accession>
<evidence type="ECO:0000256" key="1">
    <source>
        <dbReference type="ARBA" id="ARBA00010687"/>
    </source>
</evidence>
<dbReference type="GO" id="GO:0015926">
    <property type="term" value="F:glucosidase activity"/>
    <property type="evidence" value="ECO:0007669"/>
    <property type="project" value="InterPro"/>
</dbReference>
<dbReference type="Pfam" id="PF01476">
    <property type="entry name" value="LysM"/>
    <property type="match status" value="1"/>
</dbReference>
<dbReference type="SUPFAM" id="SSF54106">
    <property type="entry name" value="LysM domain"/>
    <property type="match status" value="1"/>
</dbReference>
<dbReference type="Gene3D" id="3.10.350.10">
    <property type="entry name" value="LysM domain"/>
    <property type="match status" value="1"/>
</dbReference>